<reference evidence="1 2" key="1">
    <citation type="submission" date="2020-12" db="EMBL/GenBank/DDBJ databases">
        <title>Bacterial novel species Adhaeribacter sp. BT258 isolated from soil.</title>
        <authorList>
            <person name="Jung H.-Y."/>
        </authorList>
    </citation>
    <scope>NUCLEOTIDE SEQUENCE [LARGE SCALE GENOMIC DNA]</scope>
    <source>
        <strain evidence="1 2">BT258</strain>
    </source>
</reference>
<protein>
    <recommendedName>
        <fullName evidence="3">Outer membrane protein beta-barrel domain-containing protein</fullName>
    </recommendedName>
</protein>
<accession>A0ABS1C3L0</accession>
<proteinExistence type="predicted"/>
<evidence type="ECO:0000313" key="1">
    <source>
        <dbReference type="EMBL" id="MBK0403747.1"/>
    </source>
</evidence>
<organism evidence="1 2">
    <name type="scientific">Adhaeribacter terrigena</name>
    <dbReference type="NCBI Taxonomy" id="2793070"/>
    <lineage>
        <taxon>Bacteria</taxon>
        <taxon>Pseudomonadati</taxon>
        <taxon>Bacteroidota</taxon>
        <taxon>Cytophagia</taxon>
        <taxon>Cytophagales</taxon>
        <taxon>Hymenobacteraceae</taxon>
        <taxon>Adhaeribacter</taxon>
    </lineage>
</organism>
<dbReference type="PROSITE" id="PS51257">
    <property type="entry name" value="PROKAR_LIPOPROTEIN"/>
    <property type="match status" value="1"/>
</dbReference>
<evidence type="ECO:0000313" key="2">
    <source>
        <dbReference type="Proteomes" id="UP000644147"/>
    </source>
</evidence>
<comment type="caution">
    <text evidence="1">The sequence shown here is derived from an EMBL/GenBank/DDBJ whole genome shotgun (WGS) entry which is preliminary data.</text>
</comment>
<dbReference type="RefSeq" id="WP_200506503.1">
    <property type="nucleotide sequence ID" value="NZ_JAEHFX010000006.1"/>
</dbReference>
<evidence type="ECO:0008006" key="3">
    <source>
        <dbReference type="Google" id="ProtNLM"/>
    </source>
</evidence>
<sequence length="243" mass="27804">MIKYSFWVLLIGLTSCGIYRQNVVNSPLLQQKGQVQIGGHKSFNGLEGQAAVAVTKNIGLLASYNNMGEDRDVYSAINYEIKKHHFKEVGAGIFNRTESDWIWELYALAGKGMYSRFWKGANTAGSTYETNQKVEYSRFGIQADFGRKENKLEFALTPRLLWVNYYKIDDDSRTDYKDIANSYVYAEGAFTLRYHILKFLMISSQVGVTFPLKNYGYNHYFEFSPFNASAGLIFNLNLLKSKE</sequence>
<gene>
    <name evidence="1" type="ORF">I5M27_12170</name>
</gene>
<dbReference type="EMBL" id="JAEHFX010000006">
    <property type="protein sequence ID" value="MBK0403747.1"/>
    <property type="molecule type" value="Genomic_DNA"/>
</dbReference>
<name>A0ABS1C3L0_9BACT</name>
<keyword evidence="2" id="KW-1185">Reference proteome</keyword>
<dbReference type="Proteomes" id="UP000644147">
    <property type="component" value="Unassembled WGS sequence"/>
</dbReference>